<dbReference type="PROSITE" id="PS51292">
    <property type="entry name" value="ZF_RING_CH"/>
    <property type="match status" value="1"/>
</dbReference>
<proteinExistence type="predicted"/>
<dbReference type="GO" id="GO:0008270">
    <property type="term" value="F:zinc ion binding"/>
    <property type="evidence" value="ECO:0007669"/>
    <property type="project" value="UniProtKB-KW"/>
</dbReference>
<protein>
    <submittedName>
        <fullName evidence="6">RING/FYVE/PHD zinc finger superfamily protein</fullName>
    </submittedName>
</protein>
<dbReference type="Pfam" id="PF12906">
    <property type="entry name" value="RINGv"/>
    <property type="match status" value="1"/>
</dbReference>
<dbReference type="Gene3D" id="3.30.40.10">
    <property type="entry name" value="Zinc/RING finger domain, C3HC4 (zinc finger)"/>
    <property type="match status" value="1"/>
</dbReference>
<dbReference type="PANTHER" id="PTHR46214">
    <property type="entry name" value="ZINC FINGER, RING-CH-TYPE"/>
    <property type="match status" value="1"/>
</dbReference>
<name>A0ABD1S1V2_9LAMI</name>
<evidence type="ECO:0000256" key="2">
    <source>
        <dbReference type="ARBA" id="ARBA00022771"/>
    </source>
</evidence>
<keyword evidence="4" id="KW-0812">Transmembrane</keyword>
<dbReference type="SMART" id="SM00744">
    <property type="entry name" value="RINGv"/>
    <property type="match status" value="1"/>
</dbReference>
<keyword evidence="3" id="KW-0862">Zinc</keyword>
<keyword evidence="2" id="KW-0863">Zinc-finger</keyword>
<reference evidence="7" key="1">
    <citation type="submission" date="2024-07" db="EMBL/GenBank/DDBJ databases">
        <title>Two chromosome-level genome assemblies of Korean endemic species Abeliophyllum distichum and Forsythia ovata (Oleaceae).</title>
        <authorList>
            <person name="Jang H."/>
        </authorList>
    </citation>
    <scope>NUCLEOTIDE SEQUENCE [LARGE SCALE GENOMIC DNA]</scope>
</reference>
<dbReference type="InterPro" id="IPR013083">
    <property type="entry name" value="Znf_RING/FYVE/PHD"/>
</dbReference>
<keyword evidence="1" id="KW-0479">Metal-binding</keyword>
<evidence type="ECO:0000256" key="1">
    <source>
        <dbReference type="ARBA" id="ARBA00022723"/>
    </source>
</evidence>
<evidence type="ECO:0000313" key="7">
    <source>
        <dbReference type="Proteomes" id="UP001604277"/>
    </source>
</evidence>
<feature type="domain" description="RING-CH-type" evidence="5">
    <location>
        <begin position="90"/>
        <end position="156"/>
    </location>
</feature>
<accession>A0ABD1S1V2</accession>
<dbReference type="Proteomes" id="UP001604277">
    <property type="component" value="Unassembled WGS sequence"/>
</dbReference>
<evidence type="ECO:0000256" key="4">
    <source>
        <dbReference type="SAM" id="Phobius"/>
    </source>
</evidence>
<sequence length="216" mass="23644">MDQELSGSREINLHVNQNIAVDHSSNSAHDSEAHITIEPNETAEFNKKSNGSTPNKAVLVDESAKVKEEDNCSSCAIDVKCVDAGDNGSFVGESERVCRICHLNAKESGKCATDLMEIGCGCKGELGIAHSECAEAWFRVKGHRLCEICGETATNITGVCNNRFMEEWNERRSGDASTNSSDGSRRCLNGQPLCNFLMACLVIAFVLPWFFRVNMF</sequence>
<dbReference type="AlphaFoldDB" id="A0ABD1S1V2"/>
<evidence type="ECO:0000256" key="3">
    <source>
        <dbReference type="ARBA" id="ARBA00022833"/>
    </source>
</evidence>
<dbReference type="InterPro" id="IPR011016">
    <property type="entry name" value="Znf_RING-CH"/>
</dbReference>
<dbReference type="EMBL" id="JBFOLJ010000011">
    <property type="protein sequence ID" value="KAL2494670.1"/>
    <property type="molecule type" value="Genomic_DNA"/>
</dbReference>
<keyword evidence="4" id="KW-0472">Membrane</keyword>
<organism evidence="6 7">
    <name type="scientific">Forsythia ovata</name>
    <dbReference type="NCBI Taxonomy" id="205694"/>
    <lineage>
        <taxon>Eukaryota</taxon>
        <taxon>Viridiplantae</taxon>
        <taxon>Streptophyta</taxon>
        <taxon>Embryophyta</taxon>
        <taxon>Tracheophyta</taxon>
        <taxon>Spermatophyta</taxon>
        <taxon>Magnoliopsida</taxon>
        <taxon>eudicotyledons</taxon>
        <taxon>Gunneridae</taxon>
        <taxon>Pentapetalae</taxon>
        <taxon>asterids</taxon>
        <taxon>lamiids</taxon>
        <taxon>Lamiales</taxon>
        <taxon>Oleaceae</taxon>
        <taxon>Forsythieae</taxon>
        <taxon>Forsythia</taxon>
    </lineage>
</organism>
<evidence type="ECO:0000259" key="5">
    <source>
        <dbReference type="PROSITE" id="PS51292"/>
    </source>
</evidence>
<evidence type="ECO:0000313" key="6">
    <source>
        <dbReference type="EMBL" id="KAL2494670.1"/>
    </source>
</evidence>
<gene>
    <name evidence="6" type="ORF">Fot_38427</name>
</gene>
<keyword evidence="4" id="KW-1133">Transmembrane helix</keyword>
<feature type="transmembrane region" description="Helical" evidence="4">
    <location>
        <begin position="193"/>
        <end position="211"/>
    </location>
</feature>
<comment type="caution">
    <text evidence="6">The sequence shown here is derived from an EMBL/GenBank/DDBJ whole genome shotgun (WGS) entry which is preliminary data.</text>
</comment>
<dbReference type="PANTHER" id="PTHR46214:SF8">
    <property type="entry name" value="RING_FYVE_PHD ZINC FINGER SUPERFAMILY PROTEIN"/>
    <property type="match status" value="1"/>
</dbReference>
<dbReference type="SUPFAM" id="SSF57850">
    <property type="entry name" value="RING/U-box"/>
    <property type="match status" value="1"/>
</dbReference>
<keyword evidence="7" id="KW-1185">Reference proteome</keyword>